<dbReference type="KEGG" id="gvi:gsr1466"/>
<dbReference type="EMBL" id="BA000045">
    <property type="protein sequence ID" value="BAC89407.1"/>
    <property type="molecule type" value="Genomic_DNA"/>
</dbReference>
<gene>
    <name evidence="1" type="ordered locus">gsr1466</name>
</gene>
<dbReference type="OrthoDB" id="9794709at2"/>
<evidence type="ECO:0000313" key="2">
    <source>
        <dbReference type="Proteomes" id="UP000000557"/>
    </source>
</evidence>
<reference evidence="1 2" key="1">
    <citation type="journal article" date="2003" name="DNA Res.">
        <title>Complete genome structure of Gloeobacter violaceus PCC 7421, a cyanobacterium that lacks thylakoids.</title>
        <authorList>
            <person name="Nakamura Y."/>
            <person name="Kaneko T."/>
            <person name="Sato S."/>
            <person name="Mimuro M."/>
            <person name="Miyashita H."/>
            <person name="Tsuchiya T."/>
            <person name="Sasamoto S."/>
            <person name="Watanabe A."/>
            <person name="Kawashima K."/>
            <person name="Kishida Y."/>
            <person name="Kiyokawa C."/>
            <person name="Kohara M."/>
            <person name="Matsumoto M."/>
            <person name="Matsuno A."/>
            <person name="Nakazaki N."/>
            <person name="Shimpo S."/>
            <person name="Takeuchi C."/>
            <person name="Yamada M."/>
            <person name="Tabata S."/>
        </authorList>
    </citation>
    <scope>NUCLEOTIDE SEQUENCE [LARGE SCALE GENOMIC DNA]</scope>
    <source>
        <strain evidence="2">ATCC 29082 / PCC 7421</strain>
    </source>
</reference>
<dbReference type="EnsemblBacteria" id="BAC89407">
    <property type="protein sequence ID" value="BAC89407"/>
    <property type="gene ID" value="BAC89407"/>
</dbReference>
<protein>
    <submittedName>
        <fullName evidence="1">Gsr1466 protein</fullName>
    </submittedName>
</protein>
<keyword evidence="2" id="KW-1185">Reference proteome</keyword>
<dbReference type="STRING" id="251221.gene:10758955"/>
<dbReference type="AlphaFoldDB" id="Q7NKL1"/>
<dbReference type="Proteomes" id="UP000000557">
    <property type="component" value="Chromosome"/>
</dbReference>
<dbReference type="HOGENOM" id="CLU_2699491_0_0_3"/>
<accession>Q7NKL1</accession>
<dbReference type="InParanoid" id="Q7NKL1"/>
<sequence>MVMSLVRNSSIRLGRHVQCPRCGSLGWWMFAGDILRGECTACARRVYGSSRVRGRLWEIYVPEEDYFLCARGC</sequence>
<evidence type="ECO:0000313" key="1">
    <source>
        <dbReference type="EMBL" id="BAC89407.1"/>
    </source>
</evidence>
<name>Q7NKL1_GLOVI</name>
<reference evidence="1 2" key="2">
    <citation type="journal article" date="2003" name="DNA Res.">
        <title>Complete genome structure of Gloeobacter violaceus PCC 7421, a cyanobacterium that lacks thylakoids (supplement).</title>
        <authorList>
            <person name="Nakamura Y."/>
            <person name="Kaneko T."/>
            <person name="Sato S."/>
            <person name="Mimuro M."/>
            <person name="Miyashita H."/>
            <person name="Tsuchiya T."/>
            <person name="Sasamoto S."/>
            <person name="Watanabe A."/>
            <person name="Kawashima K."/>
            <person name="Kishida Y."/>
            <person name="Kiyokawa C."/>
            <person name="Kohara M."/>
            <person name="Matsumoto M."/>
            <person name="Matsuno A."/>
            <person name="Nakazaki N."/>
            <person name="Shimpo S."/>
            <person name="Takeuchi C."/>
            <person name="Yamada M."/>
            <person name="Tabata S."/>
        </authorList>
    </citation>
    <scope>NUCLEOTIDE SEQUENCE [LARGE SCALE GENOMIC DNA]</scope>
    <source>
        <strain evidence="2">ATCC 29082 / PCC 7421</strain>
    </source>
</reference>
<organism evidence="1 2">
    <name type="scientific">Gloeobacter violaceus (strain ATCC 29082 / PCC 7421)</name>
    <dbReference type="NCBI Taxonomy" id="251221"/>
    <lineage>
        <taxon>Bacteria</taxon>
        <taxon>Bacillati</taxon>
        <taxon>Cyanobacteriota</taxon>
        <taxon>Cyanophyceae</taxon>
        <taxon>Gloeobacterales</taxon>
        <taxon>Gloeobacteraceae</taxon>
        <taxon>Gloeobacter</taxon>
    </lineage>
</organism>
<proteinExistence type="predicted"/>